<dbReference type="GO" id="GO:0005886">
    <property type="term" value="C:plasma membrane"/>
    <property type="evidence" value="ECO:0007669"/>
    <property type="project" value="UniProtKB-SubCell"/>
</dbReference>
<feature type="transmembrane region" description="Helical" evidence="7">
    <location>
        <begin position="6"/>
        <end position="27"/>
    </location>
</feature>
<comment type="subcellular location">
    <subcellularLocation>
        <location evidence="1">Cell membrane</location>
        <topology evidence="1">Multi-pass membrane protein</topology>
    </subcellularLocation>
</comment>
<accession>A0A4Q0VS66</accession>
<evidence type="ECO:0000256" key="2">
    <source>
        <dbReference type="ARBA" id="ARBA00022448"/>
    </source>
</evidence>
<protein>
    <submittedName>
        <fullName evidence="8">Cobalt transporter CbiM</fullName>
    </submittedName>
</protein>
<feature type="transmembrane region" description="Helical" evidence="7">
    <location>
        <begin position="130"/>
        <end position="151"/>
    </location>
</feature>
<dbReference type="Proteomes" id="UP000290649">
    <property type="component" value="Unassembled WGS sequence"/>
</dbReference>
<evidence type="ECO:0000313" key="9">
    <source>
        <dbReference type="Proteomes" id="UP000290649"/>
    </source>
</evidence>
<keyword evidence="9" id="KW-1185">Reference proteome</keyword>
<keyword evidence="4 7" id="KW-0812">Transmembrane</keyword>
<feature type="transmembrane region" description="Helical" evidence="7">
    <location>
        <begin position="39"/>
        <end position="58"/>
    </location>
</feature>
<evidence type="ECO:0000313" key="8">
    <source>
        <dbReference type="EMBL" id="RXJ00311.1"/>
    </source>
</evidence>
<feature type="transmembrane region" description="Helical" evidence="7">
    <location>
        <begin position="64"/>
        <end position="87"/>
    </location>
</feature>
<dbReference type="PANTHER" id="PTHR34229:SF1">
    <property type="entry name" value="METAL TRANSPORT PROTEIN HI_1621-RELATED"/>
    <property type="match status" value="1"/>
</dbReference>
<keyword evidence="3" id="KW-1003">Cell membrane</keyword>
<dbReference type="AlphaFoldDB" id="A0A4Q0VS66"/>
<evidence type="ECO:0000256" key="7">
    <source>
        <dbReference type="SAM" id="Phobius"/>
    </source>
</evidence>
<dbReference type="Gene3D" id="1.10.1760.20">
    <property type="match status" value="1"/>
</dbReference>
<dbReference type="RefSeq" id="WP_129078529.1">
    <property type="nucleotide sequence ID" value="NZ_QOUX01000039.1"/>
</dbReference>
<evidence type="ECO:0000256" key="4">
    <source>
        <dbReference type="ARBA" id="ARBA00022692"/>
    </source>
</evidence>
<feature type="transmembrane region" description="Helical" evidence="7">
    <location>
        <begin position="163"/>
        <end position="186"/>
    </location>
</feature>
<feature type="transmembrane region" description="Helical" evidence="7">
    <location>
        <begin position="99"/>
        <end position="118"/>
    </location>
</feature>
<dbReference type="EMBL" id="QOUX01000039">
    <property type="protein sequence ID" value="RXJ00311.1"/>
    <property type="molecule type" value="Genomic_DNA"/>
</dbReference>
<name>A0A4Q0VS66_9BACI</name>
<dbReference type="Pfam" id="PF01891">
    <property type="entry name" value="CbiM"/>
    <property type="match status" value="1"/>
</dbReference>
<reference evidence="8 9" key="1">
    <citation type="journal article" date="2019" name="Int. J. Syst. Evol. Microbiol.">
        <title>Anaerobacillus alkaliphilus sp. nov., a novel alkaliphilic and moderately halophilic bacterium.</title>
        <authorList>
            <person name="Borsodi A.K."/>
            <person name="Aszalos J.M."/>
            <person name="Bihari P."/>
            <person name="Nagy I."/>
            <person name="Schumann P."/>
            <person name="Sproer C."/>
            <person name="Kovacs A.L."/>
            <person name="Boka K."/>
            <person name="Dobosy P."/>
            <person name="Ovari M."/>
            <person name="Szili-Kovacs T."/>
            <person name="Toth E."/>
        </authorList>
    </citation>
    <scope>NUCLEOTIDE SEQUENCE [LARGE SCALE GENOMIC DNA]</scope>
    <source>
        <strain evidence="8 9">B16-10</strain>
    </source>
</reference>
<dbReference type="OrthoDB" id="9809846at2"/>
<keyword evidence="6 7" id="KW-0472">Membrane</keyword>
<comment type="caution">
    <text evidence="8">The sequence shown here is derived from an EMBL/GenBank/DDBJ whole genome shotgun (WGS) entry which is preliminary data.</text>
</comment>
<evidence type="ECO:0000256" key="5">
    <source>
        <dbReference type="ARBA" id="ARBA00022989"/>
    </source>
</evidence>
<sequence>MHVADGVLSVSVAVGTSIAAIGLITYSLKGIKEEEVPKISLLTGAFFVSSLINIPIGPTSVHPLLGGFLGLVLGRRAPLGIFIGLILQATLFQHGGLSTLGANTLLMSIPALFVYWLATIFKNYPVFWKGFFSGFLAICGGVLLLMVLLLFSDSRYGEGTFSVINILLIAYLPLAFLEGVLTGFSVKYLYSVRPSLFERGVGLKK</sequence>
<dbReference type="NCBIfam" id="NF004907">
    <property type="entry name" value="PRK06265.2-2"/>
    <property type="match status" value="1"/>
</dbReference>
<organism evidence="8 9">
    <name type="scientific">Anaerobacillus alkaliphilus</name>
    <dbReference type="NCBI Taxonomy" id="1548597"/>
    <lineage>
        <taxon>Bacteria</taxon>
        <taxon>Bacillati</taxon>
        <taxon>Bacillota</taxon>
        <taxon>Bacilli</taxon>
        <taxon>Bacillales</taxon>
        <taxon>Bacillaceae</taxon>
        <taxon>Anaerobacillus</taxon>
    </lineage>
</organism>
<evidence type="ECO:0000256" key="6">
    <source>
        <dbReference type="ARBA" id="ARBA00023136"/>
    </source>
</evidence>
<evidence type="ECO:0000256" key="1">
    <source>
        <dbReference type="ARBA" id="ARBA00004651"/>
    </source>
</evidence>
<keyword evidence="2" id="KW-0813">Transport</keyword>
<keyword evidence="5 7" id="KW-1133">Transmembrane helix</keyword>
<dbReference type="PANTHER" id="PTHR34229">
    <property type="entry name" value="METAL TRANSPORT PROTEIN HI_1621-RELATED"/>
    <property type="match status" value="1"/>
</dbReference>
<proteinExistence type="predicted"/>
<dbReference type="GO" id="GO:0000041">
    <property type="term" value="P:transition metal ion transport"/>
    <property type="evidence" value="ECO:0007669"/>
    <property type="project" value="InterPro"/>
</dbReference>
<dbReference type="InterPro" id="IPR002751">
    <property type="entry name" value="CbiM/NikMN"/>
</dbReference>
<evidence type="ECO:0000256" key="3">
    <source>
        <dbReference type="ARBA" id="ARBA00022475"/>
    </source>
</evidence>
<gene>
    <name evidence="8" type="primary">cbiM</name>
    <name evidence="8" type="ORF">DS745_12320</name>
</gene>